<evidence type="ECO:0000259" key="8">
    <source>
        <dbReference type="PROSITE" id="PS50928"/>
    </source>
</evidence>
<dbReference type="InterPro" id="IPR000515">
    <property type="entry name" value="MetI-like"/>
</dbReference>
<evidence type="ECO:0000256" key="4">
    <source>
        <dbReference type="ARBA" id="ARBA00022692"/>
    </source>
</evidence>
<feature type="transmembrane region" description="Helical" evidence="7">
    <location>
        <begin position="16"/>
        <end position="38"/>
    </location>
</feature>
<dbReference type="GO" id="GO:0055085">
    <property type="term" value="P:transmembrane transport"/>
    <property type="evidence" value="ECO:0007669"/>
    <property type="project" value="InterPro"/>
</dbReference>
<proteinExistence type="predicted"/>
<keyword evidence="3" id="KW-1003">Cell membrane</keyword>
<feature type="transmembrane region" description="Helical" evidence="7">
    <location>
        <begin position="138"/>
        <end position="157"/>
    </location>
</feature>
<evidence type="ECO:0000256" key="6">
    <source>
        <dbReference type="ARBA" id="ARBA00023136"/>
    </source>
</evidence>
<evidence type="ECO:0000256" key="3">
    <source>
        <dbReference type="ARBA" id="ARBA00022475"/>
    </source>
</evidence>
<dbReference type="CDD" id="cd06261">
    <property type="entry name" value="TM_PBP2"/>
    <property type="match status" value="1"/>
</dbReference>
<dbReference type="Gene3D" id="1.10.3720.10">
    <property type="entry name" value="MetI-like"/>
    <property type="match status" value="1"/>
</dbReference>
<evidence type="ECO:0000313" key="9">
    <source>
        <dbReference type="EMBL" id="CAB4583953.1"/>
    </source>
</evidence>
<keyword evidence="5 7" id="KW-1133">Transmembrane helix</keyword>
<dbReference type="InterPro" id="IPR035906">
    <property type="entry name" value="MetI-like_sf"/>
</dbReference>
<keyword evidence="4 7" id="KW-0812">Transmembrane</keyword>
<organism evidence="9">
    <name type="scientific">freshwater metagenome</name>
    <dbReference type="NCBI Taxonomy" id="449393"/>
    <lineage>
        <taxon>unclassified sequences</taxon>
        <taxon>metagenomes</taxon>
        <taxon>ecological metagenomes</taxon>
    </lineage>
</organism>
<comment type="subcellular location">
    <subcellularLocation>
        <location evidence="1">Cell membrane</location>
        <topology evidence="1">Multi-pass membrane protein</topology>
    </subcellularLocation>
</comment>
<dbReference type="PANTHER" id="PTHR43744:SF8">
    <property type="entry name" value="SN-GLYCEROL-3-PHOSPHATE TRANSPORT SYSTEM PERMEASE PROTEIN UGPE"/>
    <property type="match status" value="1"/>
</dbReference>
<dbReference type="EMBL" id="CAEZTS010000108">
    <property type="protein sequence ID" value="CAB4583953.1"/>
    <property type="molecule type" value="Genomic_DNA"/>
</dbReference>
<dbReference type="Pfam" id="PF00528">
    <property type="entry name" value="BPD_transp_1"/>
    <property type="match status" value="1"/>
</dbReference>
<reference evidence="9" key="1">
    <citation type="submission" date="2020-05" db="EMBL/GenBank/DDBJ databases">
        <authorList>
            <person name="Chiriac C."/>
            <person name="Salcher M."/>
            <person name="Ghai R."/>
            <person name="Kavagutti S V."/>
        </authorList>
    </citation>
    <scope>NUCLEOTIDE SEQUENCE</scope>
</reference>
<dbReference type="SUPFAM" id="SSF161098">
    <property type="entry name" value="MetI-like"/>
    <property type="match status" value="1"/>
</dbReference>
<dbReference type="PROSITE" id="PS50928">
    <property type="entry name" value="ABC_TM1"/>
    <property type="match status" value="1"/>
</dbReference>
<dbReference type="AlphaFoldDB" id="A0A6J6F9T6"/>
<evidence type="ECO:0000256" key="1">
    <source>
        <dbReference type="ARBA" id="ARBA00004651"/>
    </source>
</evidence>
<evidence type="ECO:0000256" key="2">
    <source>
        <dbReference type="ARBA" id="ARBA00022448"/>
    </source>
</evidence>
<sequence length="276" mass="30719">MALDTTPKGWRSWVRYALLIVMAIIILFPIYTTIVASLKPGNRVLRNPLVPDSFTLDVLGDAWTQGRLGRYLWNSAVVAVIVTAFQLITSIASAYAFSFLRFPLKRFFFAIFMATLLVPFEVTLLINRRTVDSLGWLNTYQGLAVPFLATAFGTFLLRQVFMQIPKDLNEAASMDGLGHWGFMREVAVPLVRPTLGALGLFSFLASWNQYLWPTMITTEDDMNTIQSGLRLLRSSDLDKPNLIMAGTIIAAVPILVVLVVFQRQLVRGLTAGAVKG</sequence>
<protein>
    <submittedName>
        <fullName evidence="9">Unannotated protein</fullName>
    </submittedName>
</protein>
<gene>
    <name evidence="9" type="ORF">UFOPK1722_01219</name>
</gene>
<feature type="domain" description="ABC transmembrane type-1" evidence="8">
    <location>
        <begin position="72"/>
        <end position="261"/>
    </location>
</feature>
<accession>A0A6J6F9T6</accession>
<name>A0A6J6F9T6_9ZZZZ</name>
<dbReference type="GO" id="GO:0005886">
    <property type="term" value="C:plasma membrane"/>
    <property type="evidence" value="ECO:0007669"/>
    <property type="project" value="UniProtKB-SubCell"/>
</dbReference>
<feature type="transmembrane region" description="Helical" evidence="7">
    <location>
        <begin position="71"/>
        <end position="95"/>
    </location>
</feature>
<evidence type="ECO:0000256" key="5">
    <source>
        <dbReference type="ARBA" id="ARBA00022989"/>
    </source>
</evidence>
<feature type="transmembrane region" description="Helical" evidence="7">
    <location>
        <begin position="190"/>
        <end position="212"/>
    </location>
</feature>
<keyword evidence="2" id="KW-0813">Transport</keyword>
<feature type="transmembrane region" description="Helical" evidence="7">
    <location>
        <begin position="107"/>
        <end position="126"/>
    </location>
</feature>
<feature type="transmembrane region" description="Helical" evidence="7">
    <location>
        <begin position="242"/>
        <end position="261"/>
    </location>
</feature>
<dbReference type="PANTHER" id="PTHR43744">
    <property type="entry name" value="ABC TRANSPORTER PERMEASE PROTEIN MG189-RELATED-RELATED"/>
    <property type="match status" value="1"/>
</dbReference>
<keyword evidence="6 7" id="KW-0472">Membrane</keyword>
<evidence type="ECO:0000256" key="7">
    <source>
        <dbReference type="SAM" id="Phobius"/>
    </source>
</evidence>